<evidence type="ECO:0000313" key="3">
    <source>
        <dbReference type="Proteomes" id="UP000239757"/>
    </source>
</evidence>
<feature type="compositionally biased region" description="Basic and acidic residues" evidence="1">
    <location>
        <begin position="73"/>
        <end position="85"/>
    </location>
</feature>
<organism evidence="2 3">
    <name type="scientific">Gossypium barbadense</name>
    <name type="common">Sea Island cotton</name>
    <name type="synonym">Hibiscus barbadensis</name>
    <dbReference type="NCBI Taxonomy" id="3634"/>
    <lineage>
        <taxon>Eukaryota</taxon>
        <taxon>Viridiplantae</taxon>
        <taxon>Streptophyta</taxon>
        <taxon>Embryophyta</taxon>
        <taxon>Tracheophyta</taxon>
        <taxon>Spermatophyta</taxon>
        <taxon>Magnoliopsida</taxon>
        <taxon>eudicotyledons</taxon>
        <taxon>Gunneridae</taxon>
        <taxon>Pentapetalae</taxon>
        <taxon>rosids</taxon>
        <taxon>malvids</taxon>
        <taxon>Malvales</taxon>
        <taxon>Malvaceae</taxon>
        <taxon>Malvoideae</taxon>
        <taxon>Gossypium</taxon>
    </lineage>
</organism>
<dbReference type="EMBL" id="KZ664066">
    <property type="protein sequence ID" value="PPS08083.1"/>
    <property type="molecule type" value="Genomic_DNA"/>
</dbReference>
<gene>
    <name evidence="2" type="ORF">GOBAR_AA12557</name>
</gene>
<protein>
    <submittedName>
        <fullName evidence="2">Uncharacterized protein</fullName>
    </submittedName>
</protein>
<reference evidence="2 3" key="1">
    <citation type="submission" date="2015-01" db="EMBL/GenBank/DDBJ databases">
        <title>Genome of allotetraploid Gossypium barbadense reveals genomic plasticity and fiber elongation in cotton evolution.</title>
        <authorList>
            <person name="Chen X."/>
            <person name="Liu X."/>
            <person name="Zhao B."/>
            <person name="Zheng H."/>
            <person name="Hu Y."/>
            <person name="Lu G."/>
            <person name="Yang C."/>
            <person name="Chen J."/>
            <person name="Shan C."/>
            <person name="Zhang L."/>
            <person name="Zhou Y."/>
            <person name="Wang L."/>
            <person name="Guo W."/>
            <person name="Bai Y."/>
            <person name="Ruan J."/>
            <person name="Shangguan X."/>
            <person name="Mao Y."/>
            <person name="Jiang J."/>
            <person name="Zhu Y."/>
            <person name="Lei J."/>
            <person name="Kang H."/>
            <person name="Chen S."/>
            <person name="He X."/>
            <person name="Wang R."/>
            <person name="Wang Y."/>
            <person name="Chen J."/>
            <person name="Wang L."/>
            <person name="Yu S."/>
            <person name="Wang B."/>
            <person name="Wei J."/>
            <person name="Song S."/>
            <person name="Lu X."/>
            <person name="Gao Z."/>
            <person name="Gu W."/>
            <person name="Deng X."/>
            <person name="Ma D."/>
            <person name="Wang S."/>
            <person name="Liang W."/>
            <person name="Fang L."/>
            <person name="Cai C."/>
            <person name="Zhu X."/>
            <person name="Zhou B."/>
            <person name="Zhang Y."/>
            <person name="Chen Z."/>
            <person name="Xu S."/>
            <person name="Zhu R."/>
            <person name="Wang S."/>
            <person name="Zhang T."/>
            <person name="Zhao G."/>
        </authorList>
    </citation>
    <scope>NUCLEOTIDE SEQUENCE [LARGE SCALE GENOMIC DNA]</scope>
    <source>
        <strain evidence="3">cv. Xinhai21</strain>
        <tissue evidence="2">Leaf</tissue>
    </source>
</reference>
<dbReference type="Proteomes" id="UP000239757">
    <property type="component" value="Unassembled WGS sequence"/>
</dbReference>
<proteinExistence type="predicted"/>
<feature type="region of interest" description="Disordered" evidence="1">
    <location>
        <begin position="73"/>
        <end position="110"/>
    </location>
</feature>
<name>A0A2P5XXM3_GOSBA</name>
<feature type="compositionally biased region" description="Acidic residues" evidence="1">
    <location>
        <begin position="86"/>
        <end position="103"/>
    </location>
</feature>
<evidence type="ECO:0000313" key="2">
    <source>
        <dbReference type="EMBL" id="PPS08083.1"/>
    </source>
</evidence>
<sequence length="120" mass="13182">MEHVDDEKVERTVALYCGTRINQNTTIQLFAELVGMEPTEDPAPSSRAVQLTICGINIDLNAAPKIDVVDDDVYHSSDTSDHEVDSNSDPDVDDVDGVPDDIDDKCMNDNGNINVYSVRN</sequence>
<evidence type="ECO:0000256" key="1">
    <source>
        <dbReference type="SAM" id="MobiDB-lite"/>
    </source>
</evidence>
<dbReference type="AlphaFoldDB" id="A0A2P5XXM3"/>
<accession>A0A2P5XXM3</accession>